<feature type="region of interest" description="Disordered" evidence="1">
    <location>
        <begin position="33"/>
        <end position="69"/>
    </location>
</feature>
<sequence length="570" mass="62823">MKSGGASMKRYAKGGSAALLSAVLLTLTACSGQSGTKTTENSASPNPSTSATTGTSPSPKAADPLGKYDPPIEMTTIRSMGPEQAFDPGENIDKNIIYDYYEQKLGIKLKNKWTVTNDYSSKLKIAIASNDLPDFYRVSAADLPTLIENDMIMDLTSVWDKTASKDTKSEFMKDGGRQLKTATFNGKLMAIPVTNSPYNQIDLVWARKDWLKELNLPEPKTMADLLKISEAFAKRDTGGKGKPFGLSLSKSLGLSGFFAGYHLYPQQWVKDASGNLQYGSLDPKMKTALKQLQDMFKAGQIDPEFGVKDDDKALELIANDRVGLIYGEFWHSAAFGSAVKDDKLMQDWGVYPIPSVDDKPALSPTSAAVGNFYVVNKKAKNPEAVVKLLNEWIDYSLHPTDENSVLVFGKAKKDTGKFFWEINPVVVYSMDDNVQSGELIPKALQTGDASILGKGVDRNARYEAAKQYKEGKVTLPNWLQYMIAGENGSMAMMFDAYKKNLFNFDEFYGAPTPTMGDKSSVLMAKEAEIITKIIMGSLSVDEYDTFISDWKKLGGDKITAEVNDWYKKMK</sequence>
<evidence type="ECO:0000256" key="2">
    <source>
        <dbReference type="SAM" id="SignalP"/>
    </source>
</evidence>
<dbReference type="SUPFAM" id="SSF53850">
    <property type="entry name" value="Periplasmic binding protein-like II"/>
    <property type="match status" value="1"/>
</dbReference>
<protein>
    <submittedName>
        <fullName evidence="3">ABC transporter substrate-binding protein</fullName>
    </submittedName>
</protein>
<dbReference type="AlphaFoldDB" id="A0A329MTW4"/>
<dbReference type="Proteomes" id="UP000250369">
    <property type="component" value="Unassembled WGS sequence"/>
</dbReference>
<feature type="chain" id="PRO_5038533129" evidence="2">
    <location>
        <begin position="32"/>
        <end position="570"/>
    </location>
</feature>
<proteinExistence type="predicted"/>
<evidence type="ECO:0000256" key="1">
    <source>
        <dbReference type="SAM" id="MobiDB-lite"/>
    </source>
</evidence>
<dbReference type="EMBL" id="QMFB01000001">
    <property type="protein sequence ID" value="RAV23072.1"/>
    <property type="molecule type" value="Genomic_DNA"/>
</dbReference>
<keyword evidence="2" id="KW-0732">Signal</keyword>
<evidence type="ECO:0000313" key="3">
    <source>
        <dbReference type="EMBL" id="RAV23072.1"/>
    </source>
</evidence>
<dbReference type="PANTHER" id="PTHR43649">
    <property type="entry name" value="ARABINOSE-BINDING PROTEIN-RELATED"/>
    <property type="match status" value="1"/>
</dbReference>
<accession>A0A329MTW4</accession>
<reference evidence="3 4" key="1">
    <citation type="journal article" date="2009" name="Int. J. Syst. Evol. Microbiol.">
        <title>Paenibacillus contaminans sp. nov., isolated from a contaminated laboratory plate.</title>
        <authorList>
            <person name="Chou J.H."/>
            <person name="Lee J.H."/>
            <person name="Lin M.C."/>
            <person name="Chang P.S."/>
            <person name="Arun A.B."/>
            <person name="Young C.C."/>
            <person name="Chen W.M."/>
        </authorList>
    </citation>
    <scope>NUCLEOTIDE SEQUENCE [LARGE SCALE GENOMIC DNA]</scope>
    <source>
        <strain evidence="3 4">CKOBP-6</strain>
    </source>
</reference>
<dbReference type="PANTHER" id="PTHR43649:SF12">
    <property type="entry name" value="DIACETYLCHITOBIOSE BINDING PROTEIN DASA"/>
    <property type="match status" value="1"/>
</dbReference>
<gene>
    <name evidence="3" type="ORF">DQG23_02415</name>
</gene>
<dbReference type="InterPro" id="IPR050490">
    <property type="entry name" value="Bact_solute-bd_prot1"/>
</dbReference>
<organism evidence="3 4">
    <name type="scientific">Paenibacillus contaminans</name>
    <dbReference type="NCBI Taxonomy" id="450362"/>
    <lineage>
        <taxon>Bacteria</taxon>
        <taxon>Bacillati</taxon>
        <taxon>Bacillota</taxon>
        <taxon>Bacilli</taxon>
        <taxon>Bacillales</taxon>
        <taxon>Paenibacillaceae</taxon>
        <taxon>Paenibacillus</taxon>
    </lineage>
</organism>
<comment type="caution">
    <text evidence="3">The sequence shown here is derived from an EMBL/GenBank/DDBJ whole genome shotgun (WGS) entry which is preliminary data.</text>
</comment>
<evidence type="ECO:0000313" key="4">
    <source>
        <dbReference type="Proteomes" id="UP000250369"/>
    </source>
</evidence>
<feature type="signal peptide" evidence="2">
    <location>
        <begin position="1"/>
        <end position="31"/>
    </location>
</feature>
<feature type="compositionally biased region" description="Low complexity" evidence="1">
    <location>
        <begin position="38"/>
        <end position="62"/>
    </location>
</feature>
<dbReference type="Pfam" id="PF13416">
    <property type="entry name" value="SBP_bac_8"/>
    <property type="match status" value="1"/>
</dbReference>
<dbReference type="PROSITE" id="PS51257">
    <property type="entry name" value="PROKAR_LIPOPROTEIN"/>
    <property type="match status" value="1"/>
</dbReference>
<dbReference type="InterPro" id="IPR006059">
    <property type="entry name" value="SBP"/>
</dbReference>
<dbReference type="Gene3D" id="3.40.190.10">
    <property type="entry name" value="Periplasmic binding protein-like II"/>
    <property type="match status" value="3"/>
</dbReference>
<keyword evidence="4" id="KW-1185">Reference proteome</keyword>
<name>A0A329MTW4_9BACL</name>